<evidence type="ECO:0000313" key="10">
    <source>
        <dbReference type="EMBL" id="KFC83263.1"/>
    </source>
</evidence>
<evidence type="ECO:0000256" key="1">
    <source>
        <dbReference type="ARBA" id="ARBA00001784"/>
    </source>
</evidence>
<sequence>MTAHKLHRHDDHSDCSCVADITRSALQLQQQHPERVIYQSSMMSALLSGVYEGNTTMADLLKHGDFGLGTFNHLDGELIAFNSNIFQLRGDGTARRARPEQKTPFAVMTFFNPTNEYHLDKPHSRDEIHQIIDDVIASNNTFCALRIDGVFSRVDTRTVPEQHRPYKPMLEAIEAQPTFHIENSAGVLIGFLTPEYMQGINVAGYHEHFINRERSSGGHVLDYQLESGVLTFGTVDKLLIDFPTDSDFMQADLSPENLDDAIRTVES</sequence>
<dbReference type="STRING" id="910964.GEAM_1333"/>
<evidence type="ECO:0000256" key="6">
    <source>
        <dbReference type="ARBA" id="ARBA00022793"/>
    </source>
</evidence>
<comment type="caution">
    <text evidence="10">The sequence shown here is derived from an EMBL/GenBank/DDBJ whole genome shotgun (WGS) entry which is preliminary data.</text>
</comment>
<evidence type="ECO:0000256" key="4">
    <source>
        <dbReference type="ARBA" id="ARBA00013204"/>
    </source>
</evidence>
<dbReference type="OrthoDB" id="8612680at2"/>
<comment type="similarity">
    <text evidence="3 9">Belongs to the alpha-acetolactate decarboxylase family.</text>
</comment>
<dbReference type="AlphaFoldDB" id="A0A085GHR8"/>
<evidence type="ECO:0000256" key="3">
    <source>
        <dbReference type="ARBA" id="ARBA00007106"/>
    </source>
</evidence>
<protein>
    <recommendedName>
        <fullName evidence="5 9">Alpha-acetolactate decarboxylase</fullName>
        <ecNumber evidence="4 9">4.1.1.5</ecNumber>
    </recommendedName>
</protein>
<dbReference type="PANTHER" id="PTHR35524">
    <property type="entry name" value="ALPHA-ACETOLACTATE DECARBOXYLASE"/>
    <property type="match status" value="1"/>
</dbReference>
<dbReference type="GO" id="GO:0047605">
    <property type="term" value="F:acetolactate decarboxylase activity"/>
    <property type="evidence" value="ECO:0007669"/>
    <property type="project" value="UniProtKB-UniRule"/>
</dbReference>
<dbReference type="PIRSF" id="PIRSF001332">
    <property type="entry name" value="Acetolac_decarb"/>
    <property type="match status" value="1"/>
</dbReference>
<dbReference type="PANTHER" id="PTHR35524:SF1">
    <property type="entry name" value="ALPHA-ACETOLACTATE DECARBOXYLASE"/>
    <property type="match status" value="1"/>
</dbReference>
<dbReference type="UniPathway" id="UPA00626">
    <property type="reaction ID" value="UER00678"/>
</dbReference>
<dbReference type="Pfam" id="PF03306">
    <property type="entry name" value="AAL_decarboxy"/>
    <property type="match status" value="1"/>
</dbReference>
<dbReference type="eggNOG" id="COG3527">
    <property type="taxonomic scope" value="Bacteria"/>
</dbReference>
<dbReference type="InterPro" id="IPR005128">
    <property type="entry name" value="Acetolactate_a_deCO2ase"/>
</dbReference>
<evidence type="ECO:0000313" key="11">
    <source>
        <dbReference type="Proteomes" id="UP000028640"/>
    </source>
</evidence>
<proteinExistence type="inferred from homology"/>
<dbReference type="NCBIfam" id="TIGR01252">
    <property type="entry name" value="acetolac_decarb"/>
    <property type="match status" value="1"/>
</dbReference>
<keyword evidence="8 9" id="KW-0456">Lyase</keyword>
<evidence type="ECO:0000256" key="2">
    <source>
        <dbReference type="ARBA" id="ARBA00005170"/>
    </source>
</evidence>
<gene>
    <name evidence="10" type="primary">budA</name>
    <name evidence="10" type="ORF">GEAM_1333</name>
</gene>
<dbReference type="Gene3D" id="3.30.1330.80">
    <property type="entry name" value="Hypothetical protein, similar to alpha- acetolactate decarboxylase, domain 2"/>
    <property type="match status" value="2"/>
</dbReference>
<dbReference type="EC" id="4.1.1.5" evidence="4 9"/>
<comment type="catalytic activity">
    <reaction evidence="1 9">
        <text>(2S)-2-acetolactate + H(+) = (R)-acetoin + CO2</text>
        <dbReference type="Rhea" id="RHEA:21580"/>
        <dbReference type="ChEBI" id="CHEBI:15378"/>
        <dbReference type="ChEBI" id="CHEBI:15686"/>
        <dbReference type="ChEBI" id="CHEBI:16526"/>
        <dbReference type="ChEBI" id="CHEBI:58476"/>
        <dbReference type="EC" id="4.1.1.5"/>
    </reaction>
</comment>
<keyword evidence="7 9" id="KW-0005">Acetoin biosynthesis</keyword>
<dbReference type="EMBL" id="JMPJ01000038">
    <property type="protein sequence ID" value="KFC83263.1"/>
    <property type="molecule type" value="Genomic_DNA"/>
</dbReference>
<evidence type="ECO:0000256" key="5">
    <source>
        <dbReference type="ARBA" id="ARBA00020164"/>
    </source>
</evidence>
<evidence type="ECO:0000256" key="7">
    <source>
        <dbReference type="ARBA" id="ARBA00023061"/>
    </source>
</evidence>
<dbReference type="GO" id="GO:0045151">
    <property type="term" value="P:acetoin biosynthetic process"/>
    <property type="evidence" value="ECO:0007669"/>
    <property type="project" value="UniProtKB-UniRule"/>
</dbReference>
<organism evidence="10 11">
    <name type="scientific">Ewingella americana (strain ATCC 33852 / DSM 4580 / CCUG 14506 / JCM 5911 / LMG 7869 / NCTC 12157 / CDC 1468-78)</name>
    <dbReference type="NCBI Taxonomy" id="910964"/>
    <lineage>
        <taxon>Bacteria</taxon>
        <taxon>Pseudomonadati</taxon>
        <taxon>Pseudomonadota</taxon>
        <taxon>Gammaproteobacteria</taxon>
        <taxon>Enterobacterales</taxon>
        <taxon>Yersiniaceae</taxon>
        <taxon>Ewingella</taxon>
    </lineage>
</organism>
<keyword evidence="11" id="KW-1185">Reference proteome</keyword>
<evidence type="ECO:0000256" key="8">
    <source>
        <dbReference type="ARBA" id="ARBA00023239"/>
    </source>
</evidence>
<evidence type="ECO:0000256" key="9">
    <source>
        <dbReference type="PIRNR" id="PIRNR001332"/>
    </source>
</evidence>
<dbReference type="CDD" id="cd17299">
    <property type="entry name" value="acetolactate_decarboxylase"/>
    <property type="match status" value="1"/>
</dbReference>
<reference evidence="10 11" key="1">
    <citation type="submission" date="2014-05" db="EMBL/GenBank/DDBJ databases">
        <title>ATOL: Assembling a taxonomically balanced genome-scale reconstruction of the evolutionary history of the Enterobacteriaceae.</title>
        <authorList>
            <person name="Plunkett G.III."/>
            <person name="Neeno-Eckwall E.C."/>
            <person name="Glasner J.D."/>
            <person name="Perna N.T."/>
        </authorList>
    </citation>
    <scope>NUCLEOTIDE SEQUENCE [LARGE SCALE GENOMIC DNA]</scope>
    <source>
        <strain evidence="10 11">ATCC 33852</strain>
    </source>
</reference>
<name>A0A085GHR8_EWIA3</name>
<dbReference type="Proteomes" id="UP000028640">
    <property type="component" value="Unassembled WGS sequence"/>
</dbReference>
<dbReference type="RefSeq" id="WP_034789748.1">
    <property type="nucleotide sequence ID" value="NZ_JMPJ01000038.1"/>
</dbReference>
<comment type="pathway">
    <text evidence="2 9">Polyol metabolism; (R,R)-butane-2,3-diol biosynthesis; (R,R)-butane-2,3-diol from pyruvate: step 2/3.</text>
</comment>
<dbReference type="SUPFAM" id="SSF117856">
    <property type="entry name" value="AF0104/ALDC/Ptd012-like"/>
    <property type="match status" value="1"/>
</dbReference>
<accession>A0A085GHR8</accession>
<dbReference type="GeneID" id="78379676"/>
<keyword evidence="6 9" id="KW-0210">Decarboxylase</keyword>